<dbReference type="OrthoDB" id="313371at2759"/>
<dbReference type="RefSeq" id="XP_001023770.1">
    <property type="nucleotide sequence ID" value="XM_001023770.3"/>
</dbReference>
<dbReference type="Proteomes" id="UP000009168">
    <property type="component" value="Unassembled WGS sequence"/>
</dbReference>
<feature type="compositionally biased region" description="Basic and acidic residues" evidence="3">
    <location>
        <begin position="296"/>
        <end position="305"/>
    </location>
</feature>
<gene>
    <name evidence="5" type="ORF">TTHERM_00245410</name>
</gene>
<dbReference type="InterPro" id="IPR051219">
    <property type="entry name" value="Heterochromatin_chromo-domain"/>
</dbReference>
<dbReference type="KEGG" id="tet:TTHERM_00245410"/>
<reference evidence="6" key="1">
    <citation type="journal article" date="2006" name="PLoS Biol.">
        <title>Macronuclear genome sequence of the ciliate Tetrahymena thermophila, a model eukaryote.</title>
        <authorList>
            <person name="Eisen J.A."/>
            <person name="Coyne R.S."/>
            <person name="Wu M."/>
            <person name="Wu D."/>
            <person name="Thiagarajan M."/>
            <person name="Wortman J.R."/>
            <person name="Badger J.H."/>
            <person name="Ren Q."/>
            <person name="Amedeo P."/>
            <person name="Jones K.M."/>
            <person name="Tallon L.J."/>
            <person name="Delcher A.L."/>
            <person name="Salzberg S.L."/>
            <person name="Silva J.C."/>
            <person name="Haas B.J."/>
            <person name="Majoros W.H."/>
            <person name="Farzad M."/>
            <person name="Carlton J.M."/>
            <person name="Smith R.K. Jr."/>
            <person name="Garg J."/>
            <person name="Pearlman R.E."/>
            <person name="Karrer K.M."/>
            <person name="Sun L."/>
            <person name="Manning G."/>
            <person name="Elde N.C."/>
            <person name="Turkewitz A.P."/>
            <person name="Asai D.J."/>
            <person name="Wilkes D.E."/>
            <person name="Wang Y."/>
            <person name="Cai H."/>
            <person name="Collins K."/>
            <person name="Stewart B.A."/>
            <person name="Lee S.R."/>
            <person name="Wilamowska K."/>
            <person name="Weinberg Z."/>
            <person name="Ruzzo W.L."/>
            <person name="Wloga D."/>
            <person name="Gaertig J."/>
            <person name="Frankel J."/>
            <person name="Tsao C.-C."/>
            <person name="Gorovsky M.A."/>
            <person name="Keeling P.J."/>
            <person name="Waller R.F."/>
            <person name="Patron N.J."/>
            <person name="Cherry J.M."/>
            <person name="Stover N.A."/>
            <person name="Krieger C.J."/>
            <person name="del Toro C."/>
            <person name="Ryder H.F."/>
            <person name="Williamson S.C."/>
            <person name="Barbeau R.A."/>
            <person name="Hamilton E.P."/>
            <person name="Orias E."/>
        </authorList>
    </citation>
    <scope>NUCLEOTIDE SEQUENCE [LARGE SCALE GENOMIC DNA]</scope>
    <source>
        <strain evidence="6">SB210</strain>
    </source>
</reference>
<feature type="compositionally biased region" description="Basic and acidic residues" evidence="3">
    <location>
        <begin position="193"/>
        <end position="216"/>
    </location>
</feature>
<feature type="compositionally biased region" description="Basic and acidic residues" evidence="3">
    <location>
        <begin position="137"/>
        <end position="173"/>
    </location>
</feature>
<keyword evidence="6" id="KW-1185">Reference proteome</keyword>
<feature type="compositionally biased region" description="Basic and acidic residues" evidence="3">
    <location>
        <begin position="237"/>
        <end position="267"/>
    </location>
</feature>
<dbReference type="GeneID" id="7827421"/>
<evidence type="ECO:0000256" key="1">
    <source>
        <dbReference type="ARBA" id="ARBA00004123"/>
    </source>
</evidence>
<dbReference type="CDD" id="cd00024">
    <property type="entry name" value="CD_CSD"/>
    <property type="match status" value="1"/>
</dbReference>
<dbReference type="GO" id="GO:0005634">
    <property type="term" value="C:nucleus"/>
    <property type="evidence" value="ECO:0007669"/>
    <property type="project" value="UniProtKB-SubCell"/>
</dbReference>
<dbReference type="Gene3D" id="2.40.50.40">
    <property type="match status" value="1"/>
</dbReference>
<dbReference type="eggNOG" id="ENOG502SBNR">
    <property type="taxonomic scope" value="Eukaryota"/>
</dbReference>
<feature type="compositionally biased region" description="Polar residues" evidence="3">
    <location>
        <begin position="268"/>
        <end position="277"/>
    </location>
</feature>
<evidence type="ECO:0000256" key="3">
    <source>
        <dbReference type="SAM" id="MobiDB-lite"/>
    </source>
</evidence>
<organism evidence="5 6">
    <name type="scientific">Tetrahymena thermophila (strain SB210)</name>
    <dbReference type="NCBI Taxonomy" id="312017"/>
    <lineage>
        <taxon>Eukaryota</taxon>
        <taxon>Sar</taxon>
        <taxon>Alveolata</taxon>
        <taxon>Ciliophora</taxon>
        <taxon>Intramacronucleata</taxon>
        <taxon>Oligohymenophorea</taxon>
        <taxon>Hymenostomatida</taxon>
        <taxon>Tetrahymenina</taxon>
        <taxon>Tetrahymenidae</taxon>
        <taxon>Tetrahymena</taxon>
    </lineage>
</organism>
<dbReference type="STRING" id="312017.Q245V8"/>
<dbReference type="InterPro" id="IPR016197">
    <property type="entry name" value="Chromo-like_dom_sf"/>
</dbReference>
<dbReference type="PROSITE" id="PS50013">
    <property type="entry name" value="CHROMO_2"/>
    <property type="match status" value="1"/>
</dbReference>
<dbReference type="HOGENOM" id="CLU_736698_0_0_1"/>
<evidence type="ECO:0000259" key="4">
    <source>
        <dbReference type="PROSITE" id="PS50013"/>
    </source>
</evidence>
<name>Q245V8_TETTS</name>
<dbReference type="SUPFAM" id="SSF54160">
    <property type="entry name" value="Chromo domain-like"/>
    <property type="match status" value="1"/>
</dbReference>
<feature type="region of interest" description="Disordered" evidence="3">
    <location>
        <begin position="103"/>
        <end position="305"/>
    </location>
</feature>
<feature type="region of interest" description="Disordered" evidence="3">
    <location>
        <begin position="1"/>
        <end position="50"/>
    </location>
</feature>
<feature type="compositionally biased region" description="Basic and acidic residues" evidence="3">
    <location>
        <begin position="22"/>
        <end position="40"/>
    </location>
</feature>
<dbReference type="InterPro" id="IPR023780">
    <property type="entry name" value="Chromo_domain"/>
</dbReference>
<accession>Q245V8</accession>
<dbReference type="EMBL" id="GG662474">
    <property type="protein sequence ID" value="EAS03525.1"/>
    <property type="molecule type" value="Genomic_DNA"/>
</dbReference>
<proteinExistence type="predicted"/>
<evidence type="ECO:0000313" key="5">
    <source>
        <dbReference type="EMBL" id="EAS03525.1"/>
    </source>
</evidence>
<feature type="compositionally biased region" description="Low complexity" evidence="3">
    <location>
        <begin position="1"/>
        <end position="17"/>
    </location>
</feature>
<evidence type="ECO:0000313" key="6">
    <source>
        <dbReference type="Proteomes" id="UP000009168"/>
    </source>
</evidence>
<dbReference type="InterPro" id="IPR000953">
    <property type="entry name" value="Chromo/chromo_shadow_dom"/>
</dbReference>
<evidence type="ECO:0000256" key="2">
    <source>
        <dbReference type="ARBA" id="ARBA00023242"/>
    </source>
</evidence>
<dbReference type="PANTHER" id="PTHR22812">
    <property type="entry name" value="CHROMOBOX PROTEIN"/>
    <property type="match status" value="1"/>
</dbReference>
<feature type="domain" description="Chromo" evidence="4">
    <location>
        <begin position="53"/>
        <end position="110"/>
    </location>
</feature>
<feature type="compositionally biased region" description="Low complexity" evidence="3">
    <location>
        <begin position="113"/>
        <end position="122"/>
    </location>
</feature>
<dbReference type="OMA" id="SEMWENE"/>
<dbReference type="Pfam" id="PF00385">
    <property type="entry name" value="Chromo"/>
    <property type="match status" value="1"/>
</dbReference>
<sequence length="376" mass="44196">MSDTTTTANSKKNTKINGKQQGSKDKAEKKEKAINKKKYESEDEEEEEEEEFYIVEKILDYKKIKNRDLFLVKWEGYEELTWEPKSNLSNVKQLVENFLKTLKDKGKKENSENLESSSALQEGSESKKQQLSGGKIQKKEVKSPISISKEKQAEKVKQDEGSHLKRDVEDHHNISISSMKGKKDDDGEQNEEQENKVVVKQEDVDEEKQSTKKRGEEEEEQQQQQNSKQIEEEEEGKDVQKEKKQQNEEKQDIKHLEQKESKEDHDAIQQQQKNTSLNKKRKKEEQSQDDIDEQNEQDKPQDKVKHLPEILGNLEEHIPLEISKAVYKTSKFQYLVQWKQQQGIKIIPSFIFSDDLLKRYSDLIVHFYEDKALKRK</sequence>
<comment type="subcellular location">
    <subcellularLocation>
        <location evidence="1">Nucleus</location>
    </subcellularLocation>
</comment>
<dbReference type="AlphaFoldDB" id="Q245V8"/>
<dbReference type="InParanoid" id="Q245V8"/>
<keyword evidence="2" id="KW-0539">Nucleus</keyword>
<protein>
    <submittedName>
        <fullName evidence="5">Heterochromatin protein</fullName>
    </submittedName>
</protein>
<feature type="compositionally biased region" description="Acidic residues" evidence="3">
    <location>
        <begin position="41"/>
        <end position="50"/>
    </location>
</feature>
<dbReference type="SMART" id="SM00298">
    <property type="entry name" value="CHROMO"/>
    <property type="match status" value="1"/>
</dbReference>